<dbReference type="PANTHER" id="PTHR43284">
    <property type="entry name" value="ASPARAGINE SYNTHETASE (GLUTAMINE-HYDROLYZING)"/>
    <property type="match status" value="1"/>
</dbReference>
<dbReference type="EC" id="6.3.5.4" evidence="2"/>
<dbReference type="SUPFAM" id="SSF52402">
    <property type="entry name" value="Adenine nucleotide alpha hydrolases-like"/>
    <property type="match status" value="1"/>
</dbReference>
<dbReference type="GO" id="GO:0004066">
    <property type="term" value="F:asparagine synthase (glutamine-hydrolyzing) activity"/>
    <property type="evidence" value="ECO:0007669"/>
    <property type="project" value="UniProtKB-EC"/>
</dbReference>
<evidence type="ECO:0000256" key="3">
    <source>
        <dbReference type="ARBA" id="ARBA00048741"/>
    </source>
</evidence>
<dbReference type="Pfam" id="PF00733">
    <property type="entry name" value="Asn_synthase"/>
    <property type="match status" value="1"/>
</dbReference>
<evidence type="ECO:0000313" key="8">
    <source>
        <dbReference type="Proteomes" id="UP000004221"/>
    </source>
</evidence>
<evidence type="ECO:0000256" key="4">
    <source>
        <dbReference type="PIRSR" id="PIRSR001589-2"/>
    </source>
</evidence>
<dbReference type="Gene3D" id="3.40.50.620">
    <property type="entry name" value="HUPs"/>
    <property type="match status" value="1"/>
</dbReference>
<dbReference type="InterPro" id="IPR051786">
    <property type="entry name" value="ASN_synthetase/amidase"/>
</dbReference>
<sequence>MPGIVGYTSEAAPIENRVHVVRAMQDLITHGNSYRKNDIFCDDYVCATRSHSDIIQQEPQPFHESGVYAWLDGEFFNHQELCNQVTQPTTNDAAILATLYQEFDDFTFLALIDGIYSAALYDSTRQKIHLISDRYGLRYLYWTVQAGSIAWASETKAMLALPTFKSVIDRQAIEEFMSLGYLLEDRTWFDGVELLSPGTVLTWDIQGQRLDCKRRYWSWHDIQPMNGKIDEREVASELGRLFVAAVERRSRATEKIGIHLSGGRDSRAILAAFPDYGHPIHALTFGTHGCDDVQIAATVAREKKSVIHHVFEIDRNNWLPPRVAGVWHTDGQFDLMHMHGIEATGVEAELWEITLDGFAGDMIGGESMLCKPEFFGRMASREAIAKIIGCRAELLNSVEEYACLPTSDFFHMQNCFRRLHRGGINMALAVQELRMPFMDNQLFCFAYSLPDSLRAKGRIYNRMLLQTFPNYFRSIPWSETGVPISWPGRLADATRFARRVKGRLTLEAARIGLSLASSSSYTDYPNWIRQEPARSFFRNLLLNRSPLYADYIPRTEVLQAWTRHMKGGNYASKLCRYLTLEIWLQQIFESKYRRTLT</sequence>
<dbReference type="GO" id="GO:0005524">
    <property type="term" value="F:ATP binding"/>
    <property type="evidence" value="ECO:0007669"/>
    <property type="project" value="UniProtKB-KW"/>
</dbReference>
<organism evidence="7 8">
    <name type="scientific">Nitrolancea hollandica Lb</name>
    <dbReference type="NCBI Taxonomy" id="1129897"/>
    <lineage>
        <taxon>Bacteria</taxon>
        <taxon>Pseudomonadati</taxon>
        <taxon>Thermomicrobiota</taxon>
        <taxon>Thermomicrobia</taxon>
        <taxon>Sphaerobacterales</taxon>
        <taxon>Sphaerobacterineae</taxon>
        <taxon>Sphaerobacteraceae</taxon>
        <taxon>Nitrolancea</taxon>
    </lineage>
</organism>
<dbReference type="EMBL" id="CAGS01000259">
    <property type="protein sequence ID" value="CCF84306.1"/>
    <property type="molecule type" value="Genomic_DNA"/>
</dbReference>
<evidence type="ECO:0000313" key="7">
    <source>
        <dbReference type="EMBL" id="CCF84306.1"/>
    </source>
</evidence>
<dbReference type="AlphaFoldDB" id="I4EHZ4"/>
<evidence type="ECO:0000259" key="6">
    <source>
        <dbReference type="Pfam" id="PF13537"/>
    </source>
</evidence>
<comment type="caution">
    <text evidence="7">The sequence shown here is derived from an EMBL/GenBank/DDBJ whole genome shotgun (WGS) entry which is preliminary data.</text>
</comment>
<dbReference type="OrthoDB" id="9763290at2"/>
<keyword evidence="4" id="KW-0547">Nucleotide-binding</keyword>
<dbReference type="GO" id="GO:0005829">
    <property type="term" value="C:cytosol"/>
    <property type="evidence" value="ECO:0007669"/>
    <property type="project" value="TreeGrafter"/>
</dbReference>
<reference evidence="7 8" key="1">
    <citation type="journal article" date="2012" name="ISME J.">
        <title>Nitrification expanded: discovery, physiology and genomics of a nitrite-oxidizing bacterium from the phylum Chloroflexi.</title>
        <authorList>
            <person name="Sorokin D.Y."/>
            <person name="Lucker S."/>
            <person name="Vejmelkova D."/>
            <person name="Kostrikina N.A."/>
            <person name="Kleerebezem R."/>
            <person name="Rijpstra W.I."/>
            <person name="Damste J.S."/>
            <person name="Le Paslier D."/>
            <person name="Muyzer G."/>
            <person name="Wagner M."/>
            <person name="van Loosdrecht M.C."/>
            <person name="Daims H."/>
        </authorList>
    </citation>
    <scope>NUCLEOTIDE SEQUENCE [LARGE SCALE GENOMIC DNA]</scope>
    <source>
        <strain evidence="8">none</strain>
    </source>
</reference>
<name>I4EHZ4_9BACT</name>
<feature type="binding site" evidence="4">
    <location>
        <position position="92"/>
    </location>
    <ligand>
        <name>L-glutamine</name>
        <dbReference type="ChEBI" id="CHEBI:58359"/>
    </ligand>
</feature>
<dbReference type="Proteomes" id="UP000004221">
    <property type="component" value="Unassembled WGS sequence"/>
</dbReference>
<dbReference type="RefSeq" id="WP_008478383.1">
    <property type="nucleotide sequence ID" value="NZ_CAGS01000259.1"/>
</dbReference>
<keyword evidence="4" id="KW-0067">ATP-binding</keyword>
<dbReference type="SUPFAM" id="SSF56235">
    <property type="entry name" value="N-terminal nucleophile aminohydrolases (Ntn hydrolases)"/>
    <property type="match status" value="1"/>
</dbReference>
<comment type="pathway">
    <text evidence="1">Amino-acid biosynthesis; L-asparagine biosynthesis; L-asparagine from L-aspartate (L-Gln route): step 1/1.</text>
</comment>
<dbReference type="InterPro" id="IPR014729">
    <property type="entry name" value="Rossmann-like_a/b/a_fold"/>
</dbReference>
<dbReference type="InterPro" id="IPR001962">
    <property type="entry name" value="Asn_synthase"/>
</dbReference>
<protein>
    <recommendedName>
        <fullName evidence="2">asparagine synthase (glutamine-hydrolyzing)</fullName>
        <ecNumber evidence="2">6.3.5.4</ecNumber>
    </recommendedName>
</protein>
<dbReference type="InterPro" id="IPR017932">
    <property type="entry name" value="GATase_2_dom"/>
</dbReference>
<dbReference type="PANTHER" id="PTHR43284:SF1">
    <property type="entry name" value="ASPARAGINE SYNTHETASE"/>
    <property type="match status" value="1"/>
</dbReference>
<evidence type="ECO:0000256" key="2">
    <source>
        <dbReference type="ARBA" id="ARBA00012737"/>
    </source>
</evidence>
<dbReference type="Pfam" id="PF13537">
    <property type="entry name" value="GATase_7"/>
    <property type="match status" value="1"/>
</dbReference>
<comment type="catalytic activity">
    <reaction evidence="3">
        <text>L-aspartate + L-glutamine + ATP + H2O = L-asparagine + L-glutamate + AMP + diphosphate + H(+)</text>
        <dbReference type="Rhea" id="RHEA:12228"/>
        <dbReference type="ChEBI" id="CHEBI:15377"/>
        <dbReference type="ChEBI" id="CHEBI:15378"/>
        <dbReference type="ChEBI" id="CHEBI:29985"/>
        <dbReference type="ChEBI" id="CHEBI:29991"/>
        <dbReference type="ChEBI" id="CHEBI:30616"/>
        <dbReference type="ChEBI" id="CHEBI:33019"/>
        <dbReference type="ChEBI" id="CHEBI:58048"/>
        <dbReference type="ChEBI" id="CHEBI:58359"/>
        <dbReference type="ChEBI" id="CHEBI:456215"/>
        <dbReference type="EC" id="6.3.5.4"/>
    </reaction>
</comment>
<accession>I4EHZ4</accession>
<feature type="domain" description="Glutamine amidotransferase type-2" evidence="6">
    <location>
        <begin position="53"/>
        <end position="160"/>
    </location>
</feature>
<dbReference type="InterPro" id="IPR029055">
    <property type="entry name" value="Ntn_hydrolases_N"/>
</dbReference>
<dbReference type="GO" id="GO:0006529">
    <property type="term" value="P:asparagine biosynthetic process"/>
    <property type="evidence" value="ECO:0007669"/>
    <property type="project" value="InterPro"/>
</dbReference>
<dbReference type="Gene3D" id="3.60.20.10">
    <property type="entry name" value="Glutamine Phosphoribosylpyrophosphate, subunit 1, domain 1"/>
    <property type="match status" value="1"/>
</dbReference>
<proteinExistence type="predicted"/>
<feature type="domain" description="Asparagine synthetase" evidence="5">
    <location>
        <begin position="238"/>
        <end position="331"/>
    </location>
</feature>
<keyword evidence="8" id="KW-1185">Reference proteome</keyword>
<evidence type="ECO:0000256" key="1">
    <source>
        <dbReference type="ARBA" id="ARBA00005187"/>
    </source>
</evidence>
<gene>
    <name evidence="7" type="ORF">NITHO_3310023</name>
</gene>
<evidence type="ECO:0000259" key="5">
    <source>
        <dbReference type="Pfam" id="PF00733"/>
    </source>
</evidence>